<feature type="compositionally biased region" description="Low complexity" evidence="7">
    <location>
        <begin position="413"/>
        <end position="424"/>
    </location>
</feature>
<feature type="domain" description="Plant heme peroxidase family profile" evidence="8">
    <location>
        <begin position="131"/>
        <end position="372"/>
    </location>
</feature>
<dbReference type="Pfam" id="PF00141">
    <property type="entry name" value="peroxidase"/>
    <property type="match status" value="1"/>
</dbReference>
<evidence type="ECO:0000256" key="3">
    <source>
        <dbReference type="ARBA" id="ARBA00022723"/>
    </source>
</evidence>
<proteinExistence type="inferred from homology"/>
<dbReference type="SUPFAM" id="SSF48113">
    <property type="entry name" value="Heme-dependent peroxidases"/>
    <property type="match status" value="1"/>
</dbReference>
<feature type="region of interest" description="Disordered" evidence="7">
    <location>
        <begin position="1"/>
        <end position="32"/>
    </location>
</feature>
<dbReference type="Proteomes" id="UP001064489">
    <property type="component" value="Chromosome 4"/>
</dbReference>
<dbReference type="Gene3D" id="1.10.520.10">
    <property type="match status" value="1"/>
</dbReference>
<feature type="region of interest" description="Disordered" evidence="7">
    <location>
        <begin position="396"/>
        <end position="425"/>
    </location>
</feature>
<dbReference type="GO" id="GO:0000302">
    <property type="term" value="P:response to reactive oxygen species"/>
    <property type="evidence" value="ECO:0007669"/>
    <property type="project" value="TreeGrafter"/>
</dbReference>
<dbReference type="GO" id="GO:0046872">
    <property type="term" value="F:metal ion binding"/>
    <property type="evidence" value="ECO:0007669"/>
    <property type="project" value="UniProtKB-KW"/>
</dbReference>
<dbReference type="PROSITE" id="PS50873">
    <property type="entry name" value="PEROXIDASE_4"/>
    <property type="match status" value="1"/>
</dbReference>
<dbReference type="GO" id="GO:0034599">
    <property type="term" value="P:cellular response to oxidative stress"/>
    <property type="evidence" value="ECO:0007669"/>
    <property type="project" value="InterPro"/>
</dbReference>
<dbReference type="InterPro" id="IPR044831">
    <property type="entry name" value="Ccp1-like"/>
</dbReference>
<dbReference type="PANTHER" id="PTHR31356:SF36">
    <property type="entry name" value="L-ASCORBATE PEROXIDASE 3"/>
    <property type="match status" value="1"/>
</dbReference>
<dbReference type="PRINTS" id="PR00459">
    <property type="entry name" value="ASPEROXIDASE"/>
</dbReference>
<dbReference type="GO" id="GO:0009507">
    <property type="term" value="C:chloroplast"/>
    <property type="evidence" value="ECO:0007669"/>
    <property type="project" value="TreeGrafter"/>
</dbReference>
<evidence type="ECO:0000256" key="5">
    <source>
        <dbReference type="ARBA" id="ARBA00023004"/>
    </source>
</evidence>
<evidence type="ECO:0000256" key="6">
    <source>
        <dbReference type="RuleBase" id="RU004241"/>
    </source>
</evidence>
<dbReference type="Gene3D" id="1.10.420.10">
    <property type="entry name" value="Peroxidase, domain 2"/>
    <property type="match status" value="1"/>
</dbReference>
<reference evidence="9" key="1">
    <citation type="journal article" date="2022" name="Plant J.">
        <title>Strategies of tolerance reflected in two North American maple genomes.</title>
        <authorList>
            <person name="McEvoy S.L."/>
            <person name="Sezen U.U."/>
            <person name="Trouern-Trend A."/>
            <person name="McMahon S.M."/>
            <person name="Schaberg P.G."/>
            <person name="Yang J."/>
            <person name="Wegrzyn J.L."/>
            <person name="Swenson N.G."/>
        </authorList>
    </citation>
    <scope>NUCLEOTIDE SEQUENCE</scope>
    <source>
        <strain evidence="9">91603</strain>
    </source>
</reference>
<keyword evidence="1" id="KW-0575">Peroxidase</keyword>
<dbReference type="GO" id="GO:0042744">
    <property type="term" value="P:hydrogen peroxide catabolic process"/>
    <property type="evidence" value="ECO:0007669"/>
    <property type="project" value="TreeGrafter"/>
</dbReference>
<comment type="caution">
    <text evidence="9">The sequence shown here is derived from an EMBL/GenBank/DDBJ whole genome shotgun (WGS) entry which is preliminary data.</text>
</comment>
<dbReference type="AlphaFoldDB" id="A0AAD5NT77"/>
<dbReference type="GO" id="GO:0004601">
    <property type="term" value="F:peroxidase activity"/>
    <property type="evidence" value="ECO:0007669"/>
    <property type="project" value="UniProtKB-KW"/>
</dbReference>
<gene>
    <name evidence="9" type="ORF">LWI28_006846</name>
</gene>
<dbReference type="InterPro" id="IPR002016">
    <property type="entry name" value="Haem_peroxidase"/>
</dbReference>
<sequence length="501" mass="56027">MRSFNSWFTSKKAIKNGDEPEGEASGELPTTENVDDIPIYDAIQTTVNGEERLPEQEQKNWLCRLFNLLMRPFKKNGEEQKSWPSRLQSWILVNRTTDEKKNNTSVVVPVSVSVDDDYIKDIDKSRRYLRILLHQHNCAVDIIRLAWSEAATFDVVTKTGGPNGSVRFGEEHAYCCASGLQNCLDLCAKVKTDIPGNRISYADLYQLAGVVAVESIGGPTVPFIPGRKDCKACAISELLPNPRSSADDLKRISARMGLEARDIVALSMFHMERSRLEDFLSRGSPAPARAVFDNAFFRDLLKNQGSLDLESQKSQKALVTDPELRSYVTLYAKDLDAFFRDYSSSHQRFSELGFTVNQVQSGWNRCNCHGEDGSKGQGCVTSRCDTGFGCWDGGRSSETDHSGNLKKTEESSLRPPNRLRPPTLDGEALHLRQIPVSAPDGATLICRQKLERRFLLLDQMESQRLPPMSDGVATTSIVADGVAIPFASVRWNHESKMWPWI</sequence>
<dbReference type="PANTHER" id="PTHR31356">
    <property type="entry name" value="THYLAKOID LUMENAL 29 KDA PROTEIN, CHLOROPLASTIC-RELATED"/>
    <property type="match status" value="1"/>
</dbReference>
<name>A0AAD5NT77_ACENE</name>
<evidence type="ECO:0000259" key="8">
    <source>
        <dbReference type="PROSITE" id="PS50873"/>
    </source>
</evidence>
<dbReference type="EMBL" id="JAJSOW010000101">
    <property type="protein sequence ID" value="KAI9180635.1"/>
    <property type="molecule type" value="Genomic_DNA"/>
</dbReference>
<organism evidence="9 10">
    <name type="scientific">Acer negundo</name>
    <name type="common">Box elder</name>
    <dbReference type="NCBI Taxonomy" id="4023"/>
    <lineage>
        <taxon>Eukaryota</taxon>
        <taxon>Viridiplantae</taxon>
        <taxon>Streptophyta</taxon>
        <taxon>Embryophyta</taxon>
        <taxon>Tracheophyta</taxon>
        <taxon>Spermatophyta</taxon>
        <taxon>Magnoliopsida</taxon>
        <taxon>eudicotyledons</taxon>
        <taxon>Gunneridae</taxon>
        <taxon>Pentapetalae</taxon>
        <taxon>rosids</taxon>
        <taxon>malvids</taxon>
        <taxon>Sapindales</taxon>
        <taxon>Sapindaceae</taxon>
        <taxon>Hippocastanoideae</taxon>
        <taxon>Acereae</taxon>
        <taxon>Acer</taxon>
    </lineage>
</organism>
<dbReference type="PRINTS" id="PR00458">
    <property type="entry name" value="PEROXIDASE"/>
</dbReference>
<keyword evidence="3" id="KW-0479">Metal-binding</keyword>
<reference evidence="9" key="2">
    <citation type="submission" date="2023-02" db="EMBL/GenBank/DDBJ databases">
        <authorList>
            <person name="Swenson N.G."/>
            <person name="Wegrzyn J.L."/>
            <person name="Mcevoy S.L."/>
        </authorList>
    </citation>
    <scope>NUCLEOTIDE SEQUENCE</scope>
    <source>
        <strain evidence="9">91603</strain>
        <tissue evidence="9">Leaf</tissue>
    </source>
</reference>
<evidence type="ECO:0000313" key="10">
    <source>
        <dbReference type="Proteomes" id="UP001064489"/>
    </source>
</evidence>
<keyword evidence="2" id="KW-0349">Heme</keyword>
<keyword evidence="5" id="KW-0408">Iron</keyword>
<evidence type="ECO:0000256" key="7">
    <source>
        <dbReference type="SAM" id="MobiDB-lite"/>
    </source>
</evidence>
<dbReference type="InterPro" id="IPR002207">
    <property type="entry name" value="Peroxidase_I"/>
</dbReference>
<accession>A0AAD5NT77</accession>
<evidence type="ECO:0000256" key="1">
    <source>
        <dbReference type="ARBA" id="ARBA00022559"/>
    </source>
</evidence>
<comment type="similarity">
    <text evidence="6">Belongs to the peroxidase family.</text>
</comment>
<dbReference type="InterPro" id="IPR010255">
    <property type="entry name" value="Haem_peroxidase_sf"/>
</dbReference>
<keyword evidence="10" id="KW-1185">Reference proteome</keyword>
<protein>
    <recommendedName>
        <fullName evidence="8">Plant heme peroxidase family profile domain-containing protein</fullName>
    </recommendedName>
</protein>
<keyword evidence="4" id="KW-0560">Oxidoreductase</keyword>
<feature type="compositionally biased region" description="Basic and acidic residues" evidence="7">
    <location>
        <begin position="396"/>
        <end position="412"/>
    </location>
</feature>
<evidence type="ECO:0000256" key="2">
    <source>
        <dbReference type="ARBA" id="ARBA00022617"/>
    </source>
</evidence>
<evidence type="ECO:0000313" key="9">
    <source>
        <dbReference type="EMBL" id="KAI9180635.1"/>
    </source>
</evidence>
<dbReference type="GO" id="GO:0020037">
    <property type="term" value="F:heme binding"/>
    <property type="evidence" value="ECO:0007669"/>
    <property type="project" value="InterPro"/>
</dbReference>
<evidence type="ECO:0000256" key="4">
    <source>
        <dbReference type="ARBA" id="ARBA00023002"/>
    </source>
</evidence>